<evidence type="ECO:0000313" key="2">
    <source>
        <dbReference type="EMBL" id="TFK89805.1"/>
    </source>
</evidence>
<name>A0A5C3PJ38_9APHY</name>
<protein>
    <submittedName>
        <fullName evidence="2">Uncharacterized protein</fullName>
    </submittedName>
</protein>
<dbReference type="STRING" id="1314778.A0A5C3PJ38"/>
<dbReference type="EMBL" id="ML211064">
    <property type="protein sequence ID" value="TFK89805.1"/>
    <property type="molecule type" value="Genomic_DNA"/>
</dbReference>
<evidence type="ECO:0000313" key="3">
    <source>
        <dbReference type="Proteomes" id="UP000308197"/>
    </source>
</evidence>
<feature type="compositionally biased region" description="Polar residues" evidence="1">
    <location>
        <begin position="817"/>
        <end position="829"/>
    </location>
</feature>
<reference evidence="2 3" key="1">
    <citation type="journal article" date="2019" name="Nat. Ecol. Evol.">
        <title>Megaphylogeny resolves global patterns of mushroom evolution.</title>
        <authorList>
            <person name="Varga T."/>
            <person name="Krizsan K."/>
            <person name="Foldi C."/>
            <person name="Dima B."/>
            <person name="Sanchez-Garcia M."/>
            <person name="Sanchez-Ramirez S."/>
            <person name="Szollosi G.J."/>
            <person name="Szarkandi J.G."/>
            <person name="Papp V."/>
            <person name="Albert L."/>
            <person name="Andreopoulos W."/>
            <person name="Angelini C."/>
            <person name="Antonin V."/>
            <person name="Barry K.W."/>
            <person name="Bougher N.L."/>
            <person name="Buchanan P."/>
            <person name="Buyck B."/>
            <person name="Bense V."/>
            <person name="Catcheside P."/>
            <person name="Chovatia M."/>
            <person name="Cooper J."/>
            <person name="Damon W."/>
            <person name="Desjardin D."/>
            <person name="Finy P."/>
            <person name="Geml J."/>
            <person name="Haridas S."/>
            <person name="Hughes K."/>
            <person name="Justo A."/>
            <person name="Karasinski D."/>
            <person name="Kautmanova I."/>
            <person name="Kiss B."/>
            <person name="Kocsube S."/>
            <person name="Kotiranta H."/>
            <person name="LaButti K.M."/>
            <person name="Lechner B.E."/>
            <person name="Liimatainen K."/>
            <person name="Lipzen A."/>
            <person name="Lukacs Z."/>
            <person name="Mihaltcheva S."/>
            <person name="Morgado L.N."/>
            <person name="Niskanen T."/>
            <person name="Noordeloos M.E."/>
            <person name="Ohm R.A."/>
            <person name="Ortiz-Santana B."/>
            <person name="Ovrebo C."/>
            <person name="Racz N."/>
            <person name="Riley R."/>
            <person name="Savchenko A."/>
            <person name="Shiryaev A."/>
            <person name="Soop K."/>
            <person name="Spirin V."/>
            <person name="Szebenyi C."/>
            <person name="Tomsovsky M."/>
            <person name="Tulloss R.E."/>
            <person name="Uehling J."/>
            <person name="Grigoriev I.V."/>
            <person name="Vagvolgyi C."/>
            <person name="Papp T."/>
            <person name="Martin F.M."/>
            <person name="Miettinen O."/>
            <person name="Hibbett D.S."/>
            <person name="Nagy L.G."/>
        </authorList>
    </citation>
    <scope>NUCLEOTIDE SEQUENCE [LARGE SCALE GENOMIC DNA]</scope>
    <source>
        <strain evidence="2 3">HHB13444</strain>
    </source>
</reference>
<feature type="region of interest" description="Disordered" evidence="1">
    <location>
        <begin position="1"/>
        <end position="97"/>
    </location>
</feature>
<dbReference type="AlphaFoldDB" id="A0A5C3PJ38"/>
<feature type="compositionally biased region" description="Pro residues" evidence="1">
    <location>
        <begin position="392"/>
        <end position="404"/>
    </location>
</feature>
<proteinExistence type="predicted"/>
<feature type="compositionally biased region" description="Low complexity" evidence="1">
    <location>
        <begin position="835"/>
        <end position="858"/>
    </location>
</feature>
<feature type="compositionally biased region" description="Polar residues" evidence="1">
    <location>
        <begin position="936"/>
        <end position="948"/>
    </location>
</feature>
<dbReference type="InParanoid" id="A0A5C3PJ38"/>
<evidence type="ECO:0000256" key="1">
    <source>
        <dbReference type="SAM" id="MobiDB-lite"/>
    </source>
</evidence>
<feature type="compositionally biased region" description="Basic and acidic residues" evidence="1">
    <location>
        <begin position="539"/>
        <end position="578"/>
    </location>
</feature>
<feature type="compositionally biased region" description="Acidic residues" evidence="1">
    <location>
        <begin position="146"/>
        <end position="156"/>
    </location>
</feature>
<gene>
    <name evidence="2" type="ORF">K466DRAFT_485992</name>
</gene>
<feature type="compositionally biased region" description="Basic residues" evidence="1">
    <location>
        <begin position="49"/>
        <end position="59"/>
    </location>
</feature>
<feature type="compositionally biased region" description="Low complexity" evidence="1">
    <location>
        <begin position="787"/>
        <end position="816"/>
    </location>
</feature>
<keyword evidence="3" id="KW-1185">Reference proteome</keyword>
<dbReference type="Proteomes" id="UP000308197">
    <property type="component" value="Unassembled WGS sequence"/>
</dbReference>
<feature type="compositionally biased region" description="Low complexity" evidence="1">
    <location>
        <begin position="18"/>
        <end position="48"/>
    </location>
</feature>
<feature type="region of interest" description="Disordered" evidence="1">
    <location>
        <begin position="528"/>
        <end position="737"/>
    </location>
</feature>
<organism evidence="2 3">
    <name type="scientific">Polyporus arcularius HHB13444</name>
    <dbReference type="NCBI Taxonomy" id="1314778"/>
    <lineage>
        <taxon>Eukaryota</taxon>
        <taxon>Fungi</taxon>
        <taxon>Dikarya</taxon>
        <taxon>Basidiomycota</taxon>
        <taxon>Agaricomycotina</taxon>
        <taxon>Agaricomycetes</taxon>
        <taxon>Polyporales</taxon>
        <taxon>Polyporaceae</taxon>
        <taxon>Polyporus</taxon>
    </lineage>
</organism>
<feature type="compositionally biased region" description="Low complexity" evidence="1">
    <location>
        <begin position="890"/>
        <end position="910"/>
    </location>
</feature>
<accession>A0A5C3PJ38</accession>
<feature type="region of interest" description="Disordered" evidence="1">
    <location>
        <begin position="378"/>
        <end position="508"/>
    </location>
</feature>
<feature type="compositionally biased region" description="Basic and acidic residues" evidence="1">
    <location>
        <begin position="609"/>
        <end position="620"/>
    </location>
</feature>
<feature type="region of interest" description="Disordered" evidence="1">
    <location>
        <begin position="776"/>
        <end position="948"/>
    </location>
</feature>
<sequence length="948" mass="102207">MRRIAAVFASKRTDRSDAASSTAPSSTAASATSATVTAQPTVKPSSSKRFFRSLSRKSKPPVDPIVSRLSSTEIHPPSSSSSSSGAPTTPDDDRGSLLRAPANKAWLSLPPVDPRLGSFHHLEPALRDRTRSPVAPPPPATPSTLDTEEDDSDTEESSIALDLSKAPERAVPLAAPAYLLALTSSNLRLPYAPPPLLHVPGRPMFPRSCNPRRSLPCSDSLETIMHRKKLQRRLHRADLSPAEARSIAPFAGRRYAIKERFQLHLDDVAVTVGRVQSHSAGLRKWVDRPCFEDRTLVLLPENIPASPNADLQWTRVAPATGFGVAALEFSITLELLADLYEDSVPFEQHDQTTAPDASALGYLRLDTQLTLDLAPTLTQSPTALSPSSIVSPPLPATMPSPPSTPAAAAAAAAAPKPAQSSSLSTSQSRGQSYKASPSPLRMEAGSASPPTPSTAVVSPVSSAASTAVASPVNPPSSVASPPPSTSSPPPPPLKSALKQGVRFAEEEKEDQIPLGYVMRIRRKREEKARFLQSQRERRKHDDERLRHEEEKRKWEEERATWEREKRAMEEERKKRMYTDEVAAARSRRDSQRFGFGAMAGEGLATGQWDRSERPRLEREGSSSPYSRAAYDPATHPHMPRSNSDSLHAMPKPSRQGSSSGSGSPADSRPNSVYGTGSAPGSRPASMHSGMPTPSSSQQDVRSRERRISASGSRRGSMVSEGGGSRRQSQHIPVPPLPAVWPMAMSPSTPMPMPMMVMPMGMPMQPQMYGMGMGMGMDMPLLPPSPPFMMQQYGPRSPGQSSSRTSSPQRSQSSSPTLGRQNLPASGSSERVNRMSQARGSSASARAPSLPRSESSPRPTRAHHQRTSSGEIPPRPGNHRSSTDERPNPRPAAHSSSSSHRPPPAVHSSSLPPHPPPAFSQARSSWVQPKAGFENLSRPSSGRRQTMIS</sequence>
<feature type="compositionally biased region" description="Low complexity" evidence="1">
    <location>
        <begin position="405"/>
        <end position="432"/>
    </location>
</feature>
<feature type="compositionally biased region" description="Pro residues" evidence="1">
    <location>
        <begin position="480"/>
        <end position="493"/>
    </location>
</feature>
<feature type="compositionally biased region" description="Low complexity" evidence="1">
    <location>
        <begin position="453"/>
        <end position="479"/>
    </location>
</feature>
<feature type="region of interest" description="Disordered" evidence="1">
    <location>
        <begin position="126"/>
        <end position="163"/>
    </location>
</feature>